<name>A0A2W5KAH5_ANCNO</name>
<evidence type="ECO:0000313" key="2">
    <source>
        <dbReference type="EMBL" id="PZQ12999.1"/>
    </source>
</evidence>
<dbReference type="EMBL" id="QFPN01000008">
    <property type="protein sequence ID" value="PZQ12999.1"/>
    <property type="molecule type" value="Genomic_DNA"/>
</dbReference>
<comment type="caution">
    <text evidence="2">The sequence shown here is derived from an EMBL/GenBank/DDBJ whole genome shotgun (WGS) entry which is preliminary data.</text>
</comment>
<reference evidence="2 3" key="1">
    <citation type="submission" date="2017-08" db="EMBL/GenBank/DDBJ databases">
        <title>Infants hospitalized years apart are colonized by the same room-sourced microbial strains.</title>
        <authorList>
            <person name="Brooks B."/>
            <person name="Olm M.R."/>
            <person name="Firek B.A."/>
            <person name="Baker R."/>
            <person name="Thomas B.C."/>
            <person name="Morowitz M.J."/>
            <person name="Banfield J.F."/>
        </authorList>
    </citation>
    <scope>NUCLEOTIDE SEQUENCE [LARGE SCALE GENOMIC DNA]</scope>
    <source>
        <strain evidence="2">S2_005_003_R2_43</strain>
    </source>
</reference>
<dbReference type="AlphaFoldDB" id="A0A2W5KAH5"/>
<protein>
    <submittedName>
        <fullName evidence="2">Uncharacterized protein</fullName>
    </submittedName>
</protein>
<accession>A0A2W5KAH5</accession>
<gene>
    <name evidence="2" type="ORF">DI565_15120</name>
</gene>
<proteinExistence type="predicted"/>
<keyword evidence="1" id="KW-0732">Signal</keyword>
<organism evidence="2 3">
    <name type="scientific">Ancylobacter novellus</name>
    <name type="common">Thiobacillus novellus</name>
    <dbReference type="NCBI Taxonomy" id="921"/>
    <lineage>
        <taxon>Bacteria</taxon>
        <taxon>Pseudomonadati</taxon>
        <taxon>Pseudomonadota</taxon>
        <taxon>Alphaproteobacteria</taxon>
        <taxon>Hyphomicrobiales</taxon>
        <taxon>Xanthobacteraceae</taxon>
        <taxon>Ancylobacter</taxon>
    </lineage>
</organism>
<dbReference type="Proteomes" id="UP000249577">
    <property type="component" value="Unassembled WGS sequence"/>
</dbReference>
<evidence type="ECO:0000256" key="1">
    <source>
        <dbReference type="SAM" id="SignalP"/>
    </source>
</evidence>
<evidence type="ECO:0000313" key="3">
    <source>
        <dbReference type="Proteomes" id="UP000249577"/>
    </source>
</evidence>
<feature type="chain" id="PRO_5016132545" evidence="1">
    <location>
        <begin position="23"/>
        <end position="144"/>
    </location>
</feature>
<feature type="signal peptide" evidence="1">
    <location>
        <begin position="1"/>
        <end position="22"/>
    </location>
</feature>
<sequence>MRRLTFLAALAFGAVVGQPTFAQAPAAPQAADEDNRPLDCTIAAAYFCKEGGCSKTETFGDLKLPARLLVNFESRVIASVISDGLPHITPISTYAAAGDSHIIQGVEGGTGWMVHLNKADGDMNFTVTSDDNTLIGDGTCKKID</sequence>